<evidence type="ECO:0000313" key="4">
    <source>
        <dbReference type="Proteomes" id="UP000229497"/>
    </source>
</evidence>
<evidence type="ECO:0000259" key="1">
    <source>
        <dbReference type="Pfam" id="PF01548"/>
    </source>
</evidence>
<dbReference type="Pfam" id="PF02371">
    <property type="entry name" value="Transposase_20"/>
    <property type="match status" value="1"/>
</dbReference>
<comment type="caution">
    <text evidence="3">The sequence shown here is derived from an EMBL/GenBank/DDBJ whole genome shotgun (WGS) entry which is preliminary data.</text>
</comment>
<dbReference type="InterPro" id="IPR002525">
    <property type="entry name" value="Transp_IS110-like_N"/>
</dbReference>
<feature type="domain" description="Transposase IS110-like N-terminal" evidence="1">
    <location>
        <begin position="4"/>
        <end position="144"/>
    </location>
</feature>
<dbReference type="Proteomes" id="UP000229497">
    <property type="component" value="Unassembled WGS sequence"/>
</dbReference>
<evidence type="ECO:0000313" key="3">
    <source>
        <dbReference type="EMBL" id="PIQ71459.1"/>
    </source>
</evidence>
<name>A0A2H0KJP0_9BACT</name>
<proteinExistence type="predicted"/>
<reference evidence="3 4" key="1">
    <citation type="submission" date="2017-09" db="EMBL/GenBank/DDBJ databases">
        <title>Depth-based differentiation of microbial function through sediment-hosted aquifers and enrichment of novel symbionts in the deep terrestrial subsurface.</title>
        <authorList>
            <person name="Probst A.J."/>
            <person name="Ladd B."/>
            <person name="Jarett J.K."/>
            <person name="Geller-Mcgrath D.E."/>
            <person name="Sieber C.M."/>
            <person name="Emerson J.B."/>
            <person name="Anantharaman K."/>
            <person name="Thomas B.C."/>
            <person name="Malmstrom R."/>
            <person name="Stieglmeier M."/>
            <person name="Klingl A."/>
            <person name="Woyke T."/>
            <person name="Ryan C.M."/>
            <person name="Banfield J.F."/>
        </authorList>
    </citation>
    <scope>NUCLEOTIDE SEQUENCE [LARGE SCALE GENOMIC DNA]</scope>
    <source>
        <strain evidence="3">CG11_big_fil_rev_8_21_14_0_20_37_16</strain>
    </source>
</reference>
<protein>
    <submittedName>
        <fullName evidence="3">IS110 family transposase</fullName>
    </submittedName>
</protein>
<sequence length="348" mass="39503">MNYVGIDLHRDFFVAGAQNEKGIELFKKRYENSVASVHDLVTHCEVKPRIVVEATRNWMWFIHALQAKGCSVQLAHPFRTKAIASALIKTDSIDAKTLCDLLRADLIPQAYIAPIETLDNREIGRARIALIHDQTMVKNRIHAIIIKENRRFLGSDMFGVKGREWLTLQKITCGAREAIDVYLGELKAIQHAITTIDKGITQKCSSIPEVKLLQTIPGFGTTTAFLLASEIGNVTRFPNSKKFTSYFGVVPRLSQSGDHAYYGRITKLGNPYVRWLLVQAAHRYTRVDREARRFVTRLSFRSGKKKAIVALARKLGVITYTILKENRIYEKRIKERAVKVCPAIIPER</sequence>
<organism evidence="3 4">
    <name type="scientific">Candidatus Roizmanbacteria bacterium CG11_big_fil_rev_8_21_14_0_20_37_16</name>
    <dbReference type="NCBI Taxonomy" id="1974857"/>
    <lineage>
        <taxon>Bacteria</taxon>
        <taxon>Candidatus Roizmaniibacteriota</taxon>
    </lineage>
</organism>
<feature type="domain" description="Transposase IS116/IS110/IS902 C-terminal" evidence="2">
    <location>
        <begin position="211"/>
        <end position="295"/>
    </location>
</feature>
<dbReference type="InterPro" id="IPR003346">
    <property type="entry name" value="Transposase_20"/>
</dbReference>
<evidence type="ECO:0000259" key="2">
    <source>
        <dbReference type="Pfam" id="PF02371"/>
    </source>
</evidence>
<dbReference type="EMBL" id="PCVK01000094">
    <property type="protein sequence ID" value="PIQ71459.1"/>
    <property type="molecule type" value="Genomic_DNA"/>
</dbReference>
<gene>
    <name evidence="3" type="ORF">COV87_03340</name>
</gene>
<dbReference type="Pfam" id="PF01548">
    <property type="entry name" value="DEDD_Tnp_IS110"/>
    <property type="match status" value="1"/>
</dbReference>
<dbReference type="InterPro" id="IPR047650">
    <property type="entry name" value="Transpos_IS110"/>
</dbReference>
<dbReference type="NCBIfam" id="NF033542">
    <property type="entry name" value="transpos_IS110"/>
    <property type="match status" value="1"/>
</dbReference>
<accession>A0A2H0KJP0</accession>
<dbReference type="GO" id="GO:0004803">
    <property type="term" value="F:transposase activity"/>
    <property type="evidence" value="ECO:0007669"/>
    <property type="project" value="InterPro"/>
</dbReference>
<dbReference type="GO" id="GO:0003677">
    <property type="term" value="F:DNA binding"/>
    <property type="evidence" value="ECO:0007669"/>
    <property type="project" value="InterPro"/>
</dbReference>
<dbReference type="AlphaFoldDB" id="A0A2H0KJP0"/>
<dbReference type="PANTHER" id="PTHR33055">
    <property type="entry name" value="TRANSPOSASE FOR INSERTION SEQUENCE ELEMENT IS1111A"/>
    <property type="match status" value="1"/>
</dbReference>
<dbReference type="PANTHER" id="PTHR33055:SF13">
    <property type="entry name" value="TRANSPOSASE"/>
    <property type="match status" value="1"/>
</dbReference>
<dbReference type="GO" id="GO:0006313">
    <property type="term" value="P:DNA transposition"/>
    <property type="evidence" value="ECO:0007669"/>
    <property type="project" value="InterPro"/>
</dbReference>